<dbReference type="AlphaFoldDB" id="A0A1H5RWN4"/>
<organism evidence="1 2">
    <name type="scientific">Xylanibacter ruminicola</name>
    <name type="common">Prevotella ruminicola</name>
    <dbReference type="NCBI Taxonomy" id="839"/>
    <lineage>
        <taxon>Bacteria</taxon>
        <taxon>Pseudomonadati</taxon>
        <taxon>Bacteroidota</taxon>
        <taxon>Bacteroidia</taxon>
        <taxon>Bacteroidales</taxon>
        <taxon>Prevotellaceae</taxon>
        <taxon>Xylanibacter</taxon>
    </lineage>
</organism>
<dbReference type="Proteomes" id="UP000236735">
    <property type="component" value="Unassembled WGS sequence"/>
</dbReference>
<dbReference type="InterPro" id="IPR027417">
    <property type="entry name" value="P-loop_NTPase"/>
</dbReference>
<accession>A0A1H5RWN4</accession>
<gene>
    <name evidence="1" type="ORF">SAMN05216354_0381</name>
</gene>
<dbReference type="Gene3D" id="3.40.50.300">
    <property type="entry name" value="P-loop containing nucleotide triphosphate hydrolases"/>
    <property type="match status" value="1"/>
</dbReference>
<name>A0A1H5RWN4_XYLRU</name>
<dbReference type="EMBL" id="FNUV01000001">
    <property type="protein sequence ID" value="SEF42752.1"/>
    <property type="molecule type" value="Genomic_DNA"/>
</dbReference>
<evidence type="ECO:0000313" key="2">
    <source>
        <dbReference type="Proteomes" id="UP000236735"/>
    </source>
</evidence>
<proteinExistence type="predicted"/>
<sequence length="992" mass="115797">MIDKERVMEETRQGLDILLDLYPQAKDCVNNKNKQFKMRLSEKTPSATIRQNKAGLWVVHDFGGDDEDLNAIDAWMRVHGWDRSRFGAAVLAIAQEFGIRDELSPDKNFARVVERAATEDEHEGQWYYEIREFTDRELKILGPMVTRDTCKRLHWHALEWLGKVKDRRIKEFHSNESFPIFLRECFVDHPEDGKPDRFYKVYRPYEPDKKWRFMYFPDGAKPANYINGLAELRKAHEQLNKDQRAFDENWETKKLCDIPRPGADRGVTRYYRAVLCSGERDALCVAARGDCPVWLNSETARLDQQDYITIIRYAGELVNIPDLDATGISRGSAQALKYMEMKTCWLPDSLKEMKDNRGRPSKDFRDWCQYFPTMADYFDLMDRAVEAKFWVTKTSEKSGERRHRIDATCLHQFLRLHGFAVLRDDNDTEPQLVRVKDNIVYRKHPRDVRDFVRLWAMGTKDPDRPNETLRQDTLIRLEHGVRNLILTDVAFTPAYLSALTTVDPDFSDHTILTQDFYFRNGLVHCHGNGYDLHLYRDHALDTCVWSQTVIPHDFRKLPPMFNIEWLPGETMDDGRTPRFTLKVTDSRSSHLFGYLINTSRLYWRQEIEEQFPGSPDAQRAYHEMHPFDIAGEGLTEQQHEEQAQCLVNKLFTLGYLLHAYKSPSRTWAAFLMDNRIAETNEANGRSGKSFFTEALKQLLHLDITTLDGKVLDLQKDTHALSDVTRYTRLVRVEDINQYTSVKDFYNLISGDMRVNPKGLTPFTIPFSDSPKFLFSTNYVPGDFDASSDARMLYVTFSDYYHQCTAENPFGYQESRTIYDDFQKNLFDSMYTEEEWNADLNLLMQCEQFYLSIANKPIKILPPMQNIIQRKLKTEMGPQFEEWASTFFAPDGPNVNRQLVRKNVYETYLKDCPGTKDAMRRFTGRLKAFAKWASWIYALNPADVLNTQGRNIRTCRDATNGELVQEEMLHLRTVEEEKRLKQSMQDAWGPGAK</sequence>
<reference evidence="1 2" key="1">
    <citation type="submission" date="2016-10" db="EMBL/GenBank/DDBJ databases">
        <authorList>
            <person name="de Groot N.N."/>
        </authorList>
    </citation>
    <scope>NUCLEOTIDE SEQUENCE [LARGE SCALE GENOMIC DNA]</scope>
    <source>
        <strain evidence="1 2">AR32</strain>
    </source>
</reference>
<dbReference type="RefSeq" id="WP_103914981.1">
    <property type="nucleotide sequence ID" value="NZ_FNUV01000001.1"/>
</dbReference>
<evidence type="ECO:0000313" key="1">
    <source>
        <dbReference type="EMBL" id="SEF42752.1"/>
    </source>
</evidence>
<protein>
    <submittedName>
        <fullName evidence="1">Uncharacterized protein</fullName>
    </submittedName>
</protein>